<comment type="caution">
    <text evidence="3">The sequence shown here is derived from an EMBL/GenBank/DDBJ whole genome shotgun (WGS) entry which is preliminary data.</text>
</comment>
<dbReference type="EMBL" id="JAGGLQ010000002">
    <property type="protein sequence ID" value="MBP2035298.1"/>
    <property type="molecule type" value="Genomic_DNA"/>
</dbReference>
<proteinExistence type="predicted"/>
<keyword evidence="1" id="KW-1133">Transmembrane helix</keyword>
<keyword evidence="1" id="KW-0812">Transmembrane</keyword>
<dbReference type="Proteomes" id="UP001519310">
    <property type="component" value="Unassembled WGS sequence"/>
</dbReference>
<dbReference type="PANTHER" id="PTHR10098">
    <property type="entry name" value="RAPSYN-RELATED"/>
    <property type="match status" value="1"/>
</dbReference>
<sequence length="1133" mass="123928">MSLPVLPIPRTAGSALLTLGYRLAVTTALVWAVYTGGQHAPSLRIWVWTAGALVYGRWLLARNRLAPVRLGRYLLFMELLFQALFFLVADGALGSRLVAIWSGSVFGAGPVGGLLLVALAIGGRWASAHLVSGGSRWAFTGLRGWALVVANLVNYPYQIVFRPVPLFLLAGVLHPELDLLAALIPLLAVELGFAAVDRRAMRSPAGLWGAWFWLPQQVTQRLGNDPMLGAWQAGTWLHDAVLSRRGSADYTLVTNTLRLWLRARGNSFAMMGSHPSDPPREATGVLLDTARAMLVAAGKAEERRALARRAGDGGRHYAAACALLVACEAYGEQLSGRQDHARTLNAAGAFKNAKADSWALLYGALAAARYDMGCDANRAAAVLRRALEDTIGREEKFQHAAVRTAVAIAAVVAHTFGRQEDTVRLLQRINCTPPYPAEIRRMTAEHWQLYPLWARQALWDLASFDVLAYQLNRGGREEHREVDGPFDQALQTLQGYRWGKSPSALPGMNWAGLYGDRFRPSEHAVQAPFDRVAALTEARACLDVLLEAFGGDRSSQSGIPATVAQFARRRAGPIPREEDPVHSWVTRGRDAEGHAFAFIERVRTQQLAYLLGRATGRPPASPRSGSATPAEMLATMEEAEIAYEARVRDSACPQDRAAGWQRVAETYQALETLGASAFAAAGRGRAPWLDYPQARDFLRELRGAGHQVLLALYWQVDTRVTILLARHDRDRPVAVTVEMPPDDELRRVLSALSEGREAGQEPGAESEGSSWEEVFRPLVAPLVEHSRAGEVLWLVPSGILHHVPLHAVRVRGVPLGDRNPVTVTPSAAVMTRLLVPRRANGKGSVLLVADSDARRPLAHARTEVRAAAEALRTADEPLVGSRATKRAVLDVLSREDHDVDIVHFACHGRFHDTTPLDSWIQLAPDPHAPQAGARLTALELGGLRLDARLVTLSACESGLGDSSLENERLGLVWAVLQSGARSALVSLWRVDDISTALLMRHFYAALGGGEPRAKALSSAQQSLRRTTAAEALHFLAETLRQTPDGHEAARRATQRRMAELLIQAGAFDEALEVLETVLGRTGPEDPDYLRFLAHVTVCRRRKARAAQDAPDLGRRVFDHPYYWAPFQLIGDWR</sequence>
<feature type="transmembrane region" description="Helical" evidence="1">
    <location>
        <begin position="12"/>
        <end position="33"/>
    </location>
</feature>
<keyword evidence="4" id="KW-1185">Reference proteome</keyword>
<name>A0ABS4KZ28_STRAV</name>
<feature type="transmembrane region" description="Helical" evidence="1">
    <location>
        <begin position="73"/>
        <end position="93"/>
    </location>
</feature>
<organism evidence="3 4">
    <name type="scientific">Streptomyces avidinii</name>
    <dbReference type="NCBI Taxonomy" id="1895"/>
    <lineage>
        <taxon>Bacteria</taxon>
        <taxon>Bacillati</taxon>
        <taxon>Actinomycetota</taxon>
        <taxon>Actinomycetes</taxon>
        <taxon>Kitasatosporales</taxon>
        <taxon>Streptomycetaceae</taxon>
        <taxon>Streptomyces</taxon>
    </lineage>
</organism>
<evidence type="ECO:0000313" key="3">
    <source>
        <dbReference type="EMBL" id="MBP2035298.1"/>
    </source>
</evidence>
<dbReference type="Pfam" id="PF12770">
    <property type="entry name" value="CHAT"/>
    <property type="match status" value="1"/>
</dbReference>
<dbReference type="InterPro" id="IPR024983">
    <property type="entry name" value="CHAT_dom"/>
</dbReference>
<reference evidence="3 4" key="1">
    <citation type="submission" date="2021-03" db="EMBL/GenBank/DDBJ databases">
        <title>Genomic Encyclopedia of Type Strains, Phase IV (KMG-IV): sequencing the most valuable type-strain genomes for metagenomic binning, comparative biology and taxonomic classification.</title>
        <authorList>
            <person name="Goeker M."/>
        </authorList>
    </citation>
    <scope>NUCLEOTIDE SEQUENCE [LARGE SCALE GENOMIC DNA]</scope>
    <source>
        <strain evidence="3 4">DSM 40526</strain>
    </source>
</reference>
<evidence type="ECO:0000313" key="4">
    <source>
        <dbReference type="Proteomes" id="UP001519310"/>
    </source>
</evidence>
<keyword evidence="1" id="KW-0472">Membrane</keyword>
<feature type="transmembrane region" description="Helical" evidence="1">
    <location>
        <begin position="137"/>
        <end position="157"/>
    </location>
</feature>
<protein>
    <submittedName>
        <fullName evidence="3">CHAT domain-containing protein</fullName>
    </submittedName>
</protein>
<feature type="domain" description="CHAT" evidence="2">
    <location>
        <begin position="775"/>
        <end position="1131"/>
    </location>
</feature>
<gene>
    <name evidence="3" type="ORF">J2Z77_001085</name>
</gene>
<feature type="transmembrane region" description="Helical" evidence="1">
    <location>
        <begin position="99"/>
        <end position="125"/>
    </location>
</feature>
<accession>A0ABS4KZ28</accession>
<evidence type="ECO:0000259" key="2">
    <source>
        <dbReference type="Pfam" id="PF12770"/>
    </source>
</evidence>
<feature type="transmembrane region" description="Helical" evidence="1">
    <location>
        <begin position="45"/>
        <end position="61"/>
    </location>
</feature>
<dbReference type="RefSeq" id="WP_189968850.1">
    <property type="nucleotide sequence ID" value="NZ_BMVL01000005.1"/>
</dbReference>
<evidence type="ECO:0000256" key="1">
    <source>
        <dbReference type="SAM" id="Phobius"/>
    </source>
</evidence>